<keyword evidence="2" id="KW-1185">Reference proteome</keyword>
<sequence length="79" mass="8960">MDYRLWMYNMHYETGAGLKGIGSSHQAEALDGVQIAIMSDQIAKLTATQVESEWRRVAEQESMGETVQQIKEQVMNLAR</sequence>
<dbReference type="AlphaFoldDB" id="A0A9J5Y1M5"/>
<protein>
    <submittedName>
        <fullName evidence="1">Uncharacterized protein</fullName>
    </submittedName>
</protein>
<evidence type="ECO:0000313" key="1">
    <source>
        <dbReference type="EMBL" id="KAG5594337.1"/>
    </source>
</evidence>
<reference evidence="1 2" key="1">
    <citation type="submission" date="2020-09" db="EMBL/GenBank/DDBJ databases">
        <title>De no assembly of potato wild relative species, Solanum commersonii.</title>
        <authorList>
            <person name="Cho K."/>
        </authorList>
    </citation>
    <scope>NUCLEOTIDE SEQUENCE [LARGE SCALE GENOMIC DNA]</scope>
    <source>
        <strain evidence="1">LZ3.2</strain>
        <tissue evidence="1">Leaf</tissue>
    </source>
</reference>
<proteinExistence type="predicted"/>
<comment type="caution">
    <text evidence="1">The sequence shown here is derived from an EMBL/GenBank/DDBJ whole genome shotgun (WGS) entry which is preliminary data.</text>
</comment>
<evidence type="ECO:0000313" key="2">
    <source>
        <dbReference type="Proteomes" id="UP000824120"/>
    </source>
</evidence>
<organism evidence="1 2">
    <name type="scientific">Solanum commersonii</name>
    <name type="common">Commerson's wild potato</name>
    <name type="synonym">Commerson's nightshade</name>
    <dbReference type="NCBI Taxonomy" id="4109"/>
    <lineage>
        <taxon>Eukaryota</taxon>
        <taxon>Viridiplantae</taxon>
        <taxon>Streptophyta</taxon>
        <taxon>Embryophyta</taxon>
        <taxon>Tracheophyta</taxon>
        <taxon>Spermatophyta</taxon>
        <taxon>Magnoliopsida</taxon>
        <taxon>eudicotyledons</taxon>
        <taxon>Gunneridae</taxon>
        <taxon>Pentapetalae</taxon>
        <taxon>asterids</taxon>
        <taxon>lamiids</taxon>
        <taxon>Solanales</taxon>
        <taxon>Solanaceae</taxon>
        <taxon>Solanoideae</taxon>
        <taxon>Solaneae</taxon>
        <taxon>Solanum</taxon>
    </lineage>
</organism>
<accession>A0A9J5Y1M5</accession>
<name>A0A9J5Y1M5_SOLCO</name>
<gene>
    <name evidence="1" type="ORF">H5410_035569</name>
</gene>
<dbReference type="EMBL" id="JACXVP010000007">
    <property type="protein sequence ID" value="KAG5594337.1"/>
    <property type="molecule type" value="Genomic_DNA"/>
</dbReference>
<dbReference type="Proteomes" id="UP000824120">
    <property type="component" value="Chromosome 7"/>
</dbReference>